<dbReference type="RefSeq" id="WP_045042757.1">
    <property type="nucleotide sequence ID" value="NZ_JZTB01000019.1"/>
</dbReference>
<sequence length="259" mass="30481">MVILDRYDKKTVKLILGSVSFLIILLSVLGYFSYEKYISKKKLEEKKQSLILKESRDRNNYESFILNIENGSAIDEFKELYTSLLIDKNNFKKDGWDLTESSCSGFSCNILFDRAKNSTFKYKEILKDEQIYRPTFNENELRFTGVNYSFASNDNLHKKKGEFIECSSFIADAYYFQTLLNKGSMADFKLEQPMPIFNFKNNNYSWAEQEVINKGSINLTFKHPSAINFMMDYFQGKDVYYQGLNVKNDFKVEFIYYCI</sequence>
<dbReference type="EMBL" id="PYOZ01000004">
    <property type="protein sequence ID" value="PSX45456.1"/>
    <property type="molecule type" value="Genomic_DNA"/>
</dbReference>
<dbReference type="Proteomes" id="UP000240728">
    <property type="component" value="Unassembled WGS sequence"/>
</dbReference>
<gene>
    <name evidence="2" type="ORF">C0W53_09550</name>
</gene>
<proteinExistence type="predicted"/>
<keyword evidence="1" id="KW-1133">Transmembrane helix</keyword>
<comment type="caution">
    <text evidence="2">The sequence shown here is derived from an EMBL/GenBank/DDBJ whole genome shotgun (WGS) entry which is preliminary data.</text>
</comment>
<reference evidence="2 3" key="1">
    <citation type="submission" date="2018-01" db="EMBL/GenBank/DDBJ databases">
        <title>Whole genome sequencing of Histamine producing bacteria.</title>
        <authorList>
            <person name="Butler K."/>
        </authorList>
    </citation>
    <scope>NUCLEOTIDE SEQUENCE [LARGE SCALE GENOMIC DNA]</scope>
    <source>
        <strain evidence="2 3">A1-4</strain>
    </source>
</reference>
<name>A0AAX0YXE1_9GAMM</name>
<evidence type="ECO:0000313" key="3">
    <source>
        <dbReference type="Proteomes" id="UP000240728"/>
    </source>
</evidence>
<organism evidence="2 3">
    <name type="scientific">Photobacterium kishitanii</name>
    <dbReference type="NCBI Taxonomy" id="318456"/>
    <lineage>
        <taxon>Bacteria</taxon>
        <taxon>Pseudomonadati</taxon>
        <taxon>Pseudomonadota</taxon>
        <taxon>Gammaproteobacteria</taxon>
        <taxon>Vibrionales</taxon>
        <taxon>Vibrionaceae</taxon>
        <taxon>Photobacterium</taxon>
    </lineage>
</organism>
<keyword evidence="1" id="KW-0472">Membrane</keyword>
<protein>
    <submittedName>
        <fullName evidence="2">Uncharacterized protein</fullName>
    </submittedName>
</protein>
<evidence type="ECO:0000313" key="2">
    <source>
        <dbReference type="EMBL" id="PSX45456.1"/>
    </source>
</evidence>
<keyword evidence="3" id="KW-1185">Reference proteome</keyword>
<evidence type="ECO:0000256" key="1">
    <source>
        <dbReference type="SAM" id="Phobius"/>
    </source>
</evidence>
<dbReference type="AlphaFoldDB" id="A0AAX0YXE1"/>
<feature type="transmembrane region" description="Helical" evidence="1">
    <location>
        <begin position="12"/>
        <end position="34"/>
    </location>
</feature>
<accession>A0AAX0YXE1</accession>
<keyword evidence="1" id="KW-0812">Transmembrane</keyword>